<dbReference type="InterPro" id="IPR050697">
    <property type="entry name" value="Adenylyl/Guanylyl_Cyclase_3/4"/>
</dbReference>
<dbReference type="SUPFAM" id="SSF55073">
    <property type="entry name" value="Nucleotide cyclase"/>
    <property type="match status" value="1"/>
</dbReference>
<evidence type="ECO:0000259" key="2">
    <source>
        <dbReference type="PROSITE" id="PS50125"/>
    </source>
</evidence>
<evidence type="ECO:0000313" key="4">
    <source>
        <dbReference type="Proteomes" id="UP000466906"/>
    </source>
</evidence>
<dbReference type="Pfam" id="PF00211">
    <property type="entry name" value="Guanylate_cyc"/>
    <property type="match status" value="1"/>
</dbReference>
<dbReference type="CDD" id="cd07302">
    <property type="entry name" value="CHD"/>
    <property type="match status" value="1"/>
</dbReference>
<accession>A0A6N4UP11</accession>
<name>A0A6N4UP11_9MYCO</name>
<dbReference type="AlphaFoldDB" id="A0A6N4UP11"/>
<reference evidence="3 4" key="1">
    <citation type="journal article" date="2019" name="Emerg. Microbes Infect.">
        <title>Comprehensive subspecies identification of 175 nontuberculous mycobacteria species based on 7547 genomic profiles.</title>
        <authorList>
            <person name="Matsumoto Y."/>
            <person name="Kinjo T."/>
            <person name="Motooka D."/>
            <person name="Nabeya D."/>
            <person name="Jung N."/>
            <person name="Uechi K."/>
            <person name="Horii T."/>
            <person name="Iida T."/>
            <person name="Fujita J."/>
            <person name="Nakamura S."/>
        </authorList>
    </citation>
    <scope>NUCLEOTIDE SEQUENCE [LARGE SCALE GENOMIC DNA]</scope>
    <source>
        <strain evidence="3 4">JCM 12272</strain>
    </source>
</reference>
<dbReference type="Proteomes" id="UP000466906">
    <property type="component" value="Chromosome"/>
</dbReference>
<dbReference type="PANTHER" id="PTHR43081:SF1">
    <property type="entry name" value="ADENYLATE CYCLASE, TERMINAL-DIFFERENTIATION SPECIFIC"/>
    <property type="match status" value="1"/>
</dbReference>
<gene>
    <name evidence="3" type="ORF">MALV_02770</name>
</gene>
<dbReference type="GO" id="GO:0009190">
    <property type="term" value="P:cyclic nucleotide biosynthetic process"/>
    <property type="evidence" value="ECO:0007669"/>
    <property type="project" value="InterPro"/>
</dbReference>
<dbReference type="InterPro" id="IPR029787">
    <property type="entry name" value="Nucleotide_cyclase"/>
</dbReference>
<dbReference type="Gene3D" id="3.30.70.1230">
    <property type="entry name" value="Nucleotide cyclase"/>
    <property type="match status" value="1"/>
</dbReference>
<dbReference type="SMART" id="SM00044">
    <property type="entry name" value="CYCc"/>
    <property type="match status" value="1"/>
</dbReference>
<evidence type="ECO:0000256" key="1">
    <source>
        <dbReference type="ARBA" id="ARBA00005381"/>
    </source>
</evidence>
<evidence type="ECO:0000313" key="3">
    <source>
        <dbReference type="EMBL" id="BBX25152.1"/>
    </source>
</evidence>
<feature type="domain" description="Guanylate cyclase" evidence="2">
    <location>
        <begin position="263"/>
        <end position="372"/>
    </location>
</feature>
<dbReference type="PROSITE" id="PS50125">
    <property type="entry name" value="GUANYLATE_CYCLASE_2"/>
    <property type="match status" value="1"/>
</dbReference>
<proteinExistence type="inferred from homology"/>
<dbReference type="InterPro" id="IPR032026">
    <property type="entry name" value="Ad_Cy_reg"/>
</dbReference>
<dbReference type="InterPro" id="IPR001054">
    <property type="entry name" value="A/G_cyclase"/>
</dbReference>
<dbReference type="KEGG" id="malv:MALV_02770"/>
<organism evidence="3 4">
    <name type="scientific">Mycolicibacterium alvei</name>
    <dbReference type="NCBI Taxonomy" id="67081"/>
    <lineage>
        <taxon>Bacteria</taxon>
        <taxon>Bacillati</taxon>
        <taxon>Actinomycetota</taxon>
        <taxon>Actinomycetes</taxon>
        <taxon>Mycobacteriales</taxon>
        <taxon>Mycobacteriaceae</taxon>
        <taxon>Mycolicibacterium</taxon>
    </lineage>
</organism>
<keyword evidence="4" id="KW-1185">Reference proteome</keyword>
<dbReference type="GO" id="GO:0004016">
    <property type="term" value="F:adenylate cyclase activity"/>
    <property type="evidence" value="ECO:0007669"/>
    <property type="project" value="UniProtKB-ARBA"/>
</dbReference>
<comment type="similarity">
    <text evidence="1">Belongs to the adenylyl cyclase class-3 family.</text>
</comment>
<dbReference type="PANTHER" id="PTHR43081">
    <property type="entry name" value="ADENYLATE CYCLASE, TERMINAL-DIFFERENTIATION SPECIFIC-RELATED"/>
    <property type="match status" value="1"/>
</dbReference>
<dbReference type="Pfam" id="PF16701">
    <property type="entry name" value="Ad_Cy_reg"/>
    <property type="match status" value="1"/>
</dbReference>
<dbReference type="EMBL" id="AP022565">
    <property type="protein sequence ID" value="BBX25152.1"/>
    <property type="molecule type" value="Genomic_DNA"/>
</dbReference>
<dbReference type="GO" id="GO:0035556">
    <property type="term" value="P:intracellular signal transduction"/>
    <property type="evidence" value="ECO:0007669"/>
    <property type="project" value="InterPro"/>
</dbReference>
<sequence length="421" mass="44740">MLGDGPGIGHRHQPAAELGKTGPQFAVAVFQRAVQQVVTHEFTLICLPDRATKLHTGLVVDFDALAAAGIADARGRAPLIEYLDRLGFTAEQMIEAESRGRLFGLAGDVLQWSGPPEYCLADVAAEIDVPLEDVQRAWAALGLTVSGCDVRTLSRADVETLRTWAELRVLVGDVEATGLLRVIGSGMARLAEALSSMSRASTPDIQLNITHDELTTAKAYRVAAGFIPRIGSMIDAVHRHHVMSARSYFEHVARDGSSDVLCGIGFADLSGFTALTQMLTSTELSALLNEFSAISTEVVHAAGCRVVKFIGDAIMWVGSEPAELLQVAIDLVTHPRAADAHLQVRAGLDFGEVLAIGGDYFGNPVNRAARLVAAAAPSQILVSEPLCGLLDERAFAAARSLTLKGFDAPVTAYPLRLGWAG</sequence>
<protein>
    <submittedName>
        <fullName evidence="3">Adenylate/guanylate cyclase domain-containing protein</fullName>
    </submittedName>
</protein>